<dbReference type="EMBL" id="JACNFK010000026">
    <property type="protein sequence ID" value="MBC8519735.1"/>
    <property type="molecule type" value="Genomic_DNA"/>
</dbReference>
<evidence type="ECO:0000256" key="2">
    <source>
        <dbReference type="ARBA" id="ARBA00023125"/>
    </source>
</evidence>
<dbReference type="AlphaFoldDB" id="A0A8J6TVW1"/>
<evidence type="ECO:0000256" key="1">
    <source>
        <dbReference type="ARBA" id="ARBA00023015"/>
    </source>
</evidence>
<dbReference type="InterPro" id="IPR036390">
    <property type="entry name" value="WH_DNA-bd_sf"/>
</dbReference>
<dbReference type="SUPFAM" id="SSF51206">
    <property type="entry name" value="cAMP-binding domain-like"/>
    <property type="match status" value="1"/>
</dbReference>
<dbReference type="SUPFAM" id="SSF46785">
    <property type="entry name" value="Winged helix' DNA-binding domain"/>
    <property type="match status" value="1"/>
</dbReference>
<dbReference type="PRINTS" id="PR00034">
    <property type="entry name" value="HTHCRP"/>
</dbReference>
<dbReference type="GO" id="GO:0003677">
    <property type="term" value="F:DNA binding"/>
    <property type="evidence" value="ECO:0007669"/>
    <property type="project" value="UniProtKB-KW"/>
</dbReference>
<dbReference type="PANTHER" id="PTHR24567:SF75">
    <property type="entry name" value="FUMARATE AND NITRATE REDUCTION REGULATORY PROTEIN"/>
    <property type="match status" value="1"/>
</dbReference>
<dbReference type="PROSITE" id="PS51063">
    <property type="entry name" value="HTH_CRP_2"/>
    <property type="match status" value="1"/>
</dbReference>
<dbReference type="SMART" id="SM00419">
    <property type="entry name" value="HTH_CRP"/>
    <property type="match status" value="1"/>
</dbReference>
<keyword evidence="3" id="KW-0804">Transcription</keyword>
<dbReference type="Pfam" id="PF00027">
    <property type="entry name" value="cNMP_binding"/>
    <property type="match status" value="1"/>
</dbReference>
<dbReference type="CDD" id="cd00038">
    <property type="entry name" value="CAP_ED"/>
    <property type="match status" value="1"/>
</dbReference>
<dbReference type="InterPro" id="IPR000595">
    <property type="entry name" value="cNMP-bd_dom"/>
</dbReference>
<dbReference type="InterPro" id="IPR014710">
    <property type="entry name" value="RmlC-like_jellyroll"/>
</dbReference>
<dbReference type="Gene3D" id="2.60.120.10">
    <property type="entry name" value="Jelly Rolls"/>
    <property type="match status" value="1"/>
</dbReference>
<feature type="domain" description="Cyclic nucleotide-binding" evidence="4">
    <location>
        <begin position="43"/>
        <end position="95"/>
    </location>
</feature>
<evidence type="ECO:0000256" key="3">
    <source>
        <dbReference type="ARBA" id="ARBA00023163"/>
    </source>
</evidence>
<dbReference type="PANTHER" id="PTHR24567">
    <property type="entry name" value="CRP FAMILY TRANSCRIPTIONAL REGULATORY PROTEIN"/>
    <property type="match status" value="1"/>
</dbReference>
<dbReference type="FunFam" id="1.10.10.10:FF:000028">
    <property type="entry name" value="Fumarate/nitrate reduction transcriptional regulator Fnr"/>
    <property type="match status" value="1"/>
</dbReference>
<keyword evidence="1" id="KW-0805">Transcription regulation</keyword>
<feature type="domain" description="HTH crp-type" evidence="5">
    <location>
        <begin position="154"/>
        <end position="227"/>
    </location>
</feature>
<reference evidence="6 7" key="1">
    <citation type="submission" date="2020-08" db="EMBL/GenBank/DDBJ databases">
        <title>Bridging the membrane lipid divide: bacteria of the FCB group superphylum have the potential to synthesize archaeal ether lipids.</title>
        <authorList>
            <person name="Villanueva L."/>
            <person name="Von Meijenfeldt F.A.B."/>
            <person name="Westbye A.B."/>
            <person name="Yadav S."/>
            <person name="Hopmans E.C."/>
            <person name="Dutilh B.E."/>
            <person name="Sinninghe Damste J.S."/>
        </authorList>
    </citation>
    <scope>NUCLEOTIDE SEQUENCE [LARGE SCALE GENOMIC DNA]</scope>
    <source>
        <strain evidence="6">NIOZ-UU100</strain>
    </source>
</reference>
<dbReference type="CDD" id="cd00092">
    <property type="entry name" value="HTH_CRP"/>
    <property type="match status" value="1"/>
</dbReference>
<accession>A0A8J6TVW1</accession>
<gene>
    <name evidence="6" type="ORF">H8D24_04925</name>
</gene>
<protein>
    <submittedName>
        <fullName evidence="6">Helix-turn-helix domain-containing protein</fullName>
    </submittedName>
</protein>
<dbReference type="InterPro" id="IPR050397">
    <property type="entry name" value="Env_Response_Regulators"/>
</dbReference>
<dbReference type="GO" id="GO:0005829">
    <property type="term" value="C:cytosol"/>
    <property type="evidence" value="ECO:0007669"/>
    <property type="project" value="TreeGrafter"/>
</dbReference>
<dbReference type="GO" id="GO:0003700">
    <property type="term" value="F:DNA-binding transcription factor activity"/>
    <property type="evidence" value="ECO:0007669"/>
    <property type="project" value="TreeGrafter"/>
</dbReference>
<dbReference type="PROSITE" id="PS50042">
    <property type="entry name" value="CNMP_BINDING_3"/>
    <property type="match status" value="1"/>
</dbReference>
<dbReference type="SMART" id="SM00100">
    <property type="entry name" value="cNMP"/>
    <property type="match status" value="1"/>
</dbReference>
<dbReference type="Proteomes" id="UP000654401">
    <property type="component" value="Unassembled WGS sequence"/>
</dbReference>
<name>A0A8J6TVW1_9GAMM</name>
<dbReference type="InterPro" id="IPR012318">
    <property type="entry name" value="HTH_CRP"/>
</dbReference>
<dbReference type="Gene3D" id="1.10.10.10">
    <property type="entry name" value="Winged helix-like DNA-binding domain superfamily/Winged helix DNA-binding domain"/>
    <property type="match status" value="1"/>
</dbReference>
<organism evidence="6 7">
    <name type="scientific">Candidatus Thiopontia autotrophica</name>
    <dbReference type="NCBI Taxonomy" id="2841688"/>
    <lineage>
        <taxon>Bacteria</taxon>
        <taxon>Pseudomonadati</taxon>
        <taxon>Pseudomonadota</taxon>
        <taxon>Gammaproteobacteria</taxon>
        <taxon>Candidatus Thiopontia</taxon>
    </lineage>
</organism>
<evidence type="ECO:0000313" key="7">
    <source>
        <dbReference type="Proteomes" id="UP000654401"/>
    </source>
</evidence>
<dbReference type="InterPro" id="IPR018490">
    <property type="entry name" value="cNMP-bd_dom_sf"/>
</dbReference>
<dbReference type="Pfam" id="PF13545">
    <property type="entry name" value="HTH_Crp_2"/>
    <property type="match status" value="1"/>
</dbReference>
<evidence type="ECO:0000259" key="4">
    <source>
        <dbReference type="PROSITE" id="PS50042"/>
    </source>
</evidence>
<sequence>MVVKKTPAVLCPQCELNDVCQQYGVADTNDAVVLGEVTPQQNVEKGDVICRSGDNFDYLYAVHSGAFKSMVTLPGGEERITGFYFAGEIIGSEGVSTGQYGRTVVALQDSQLCYFPEISFSPDDAAHKMIRQGLLVAMSHQVKNEQWTGLMAAHRAEQRVAIFLYMVSRRLEFHGFSAIEFRLPMSRDEIASHLGLAVETVSRSFQKLKNAGLIQVSGRNLVLEDRDALQLFS</sequence>
<comment type="caution">
    <text evidence="6">The sequence shown here is derived from an EMBL/GenBank/DDBJ whole genome shotgun (WGS) entry which is preliminary data.</text>
</comment>
<evidence type="ECO:0000313" key="6">
    <source>
        <dbReference type="EMBL" id="MBC8519735.1"/>
    </source>
</evidence>
<evidence type="ECO:0000259" key="5">
    <source>
        <dbReference type="PROSITE" id="PS51063"/>
    </source>
</evidence>
<dbReference type="InterPro" id="IPR036388">
    <property type="entry name" value="WH-like_DNA-bd_sf"/>
</dbReference>
<proteinExistence type="predicted"/>
<keyword evidence="2" id="KW-0238">DNA-binding</keyword>